<protein>
    <submittedName>
        <fullName evidence="3">Uncharacterized protein</fullName>
    </submittedName>
</protein>
<gene>
    <name evidence="3" type="ORF">L202_05668</name>
</gene>
<feature type="transmembrane region" description="Helical" evidence="2">
    <location>
        <begin position="28"/>
        <end position="50"/>
    </location>
</feature>
<reference evidence="3 4" key="1">
    <citation type="submission" date="2016-06" db="EMBL/GenBank/DDBJ databases">
        <title>Evolution of pathogenesis and genome organization in the Tremellales.</title>
        <authorList>
            <person name="Cuomo C."/>
            <person name="Litvintseva A."/>
            <person name="Heitman J."/>
            <person name="Chen Y."/>
            <person name="Sun S."/>
            <person name="Springer D."/>
            <person name="Dromer F."/>
            <person name="Young S."/>
            <person name="Zeng Q."/>
            <person name="Chapman S."/>
            <person name="Gujja S."/>
            <person name="Saif S."/>
            <person name="Birren B."/>
        </authorList>
    </citation>
    <scope>NUCLEOTIDE SEQUENCE [LARGE SCALE GENOMIC DNA]</scope>
    <source>
        <strain evidence="3 4">CBS 6039</strain>
    </source>
</reference>
<dbReference type="Proteomes" id="UP000094065">
    <property type="component" value="Unassembled WGS sequence"/>
</dbReference>
<proteinExistence type="predicted"/>
<keyword evidence="2" id="KW-1133">Transmembrane helix</keyword>
<dbReference type="Gene3D" id="3.90.550.10">
    <property type="entry name" value="Spore Coat Polysaccharide Biosynthesis Protein SpsA, Chain A"/>
    <property type="match status" value="1"/>
</dbReference>
<comment type="caution">
    <text evidence="3">The sequence shown here is derived from an EMBL/GenBank/DDBJ whole genome shotgun (WGS) entry which is preliminary data.</text>
</comment>
<accession>A0A1E3HLB7</accession>
<organism evidence="3 4">
    <name type="scientific">Cryptococcus amylolentus CBS 6039</name>
    <dbReference type="NCBI Taxonomy" id="1295533"/>
    <lineage>
        <taxon>Eukaryota</taxon>
        <taxon>Fungi</taxon>
        <taxon>Dikarya</taxon>
        <taxon>Basidiomycota</taxon>
        <taxon>Agaricomycotina</taxon>
        <taxon>Tremellomycetes</taxon>
        <taxon>Tremellales</taxon>
        <taxon>Cryptococcaceae</taxon>
        <taxon>Cryptococcus</taxon>
    </lineage>
</organism>
<dbReference type="InterPro" id="IPR029044">
    <property type="entry name" value="Nucleotide-diphossugar_trans"/>
</dbReference>
<dbReference type="RefSeq" id="XP_018992511.1">
    <property type="nucleotide sequence ID" value="XM_019140020.1"/>
</dbReference>
<dbReference type="PANTHER" id="PTHR11183">
    <property type="entry name" value="GLYCOGENIN SUBFAMILY MEMBER"/>
    <property type="match status" value="1"/>
</dbReference>
<dbReference type="RefSeq" id="XP_018992512.1">
    <property type="nucleotide sequence ID" value="XM_019140021.1"/>
</dbReference>
<evidence type="ECO:0000313" key="3">
    <source>
        <dbReference type="EMBL" id="ODN77138.1"/>
    </source>
</evidence>
<dbReference type="EMBL" id="AWGJ01000008">
    <property type="protein sequence ID" value="ODN77137.1"/>
    <property type="molecule type" value="Genomic_DNA"/>
</dbReference>
<sequence>MVLLKSPSPLLPSSPDLRWRKSDRRPSILKYTLLLLSILYLAFLACTFGPSSLPLPASVAELTDSWNGEYSWGPAWASSESGRGEGEGREAYVTFLSSVVDPWYLLSTRLLLWQLQHSPSTADLARPFVVLATPSIPSEICEQLEREGAQVKKVELLDGFPVPEGMEANHHWKDQYTKLHIFNQTAFSRLLYLDNDMLLLKSLSPIWDSVPSSFEGVGGMGERSKGMMAEDDTRRRPEEGEVRDYLNAGFLLVKPDGETFEELRGVREYNPFYMEQALLNEYFSWEGDHPWTPLQDQFVSHFPRREQLHDGHYALHAKMWKDEIDREVVDLWETKVGQMEDYFGRL</sequence>
<dbReference type="EMBL" id="AWGJ01000008">
    <property type="protein sequence ID" value="ODN77138.1"/>
    <property type="molecule type" value="Genomic_DNA"/>
</dbReference>
<dbReference type="AlphaFoldDB" id="A0A1E3HLB7"/>
<keyword evidence="2" id="KW-0472">Membrane</keyword>
<feature type="region of interest" description="Disordered" evidence="1">
    <location>
        <begin position="218"/>
        <end position="238"/>
    </location>
</feature>
<dbReference type="InterPro" id="IPR050587">
    <property type="entry name" value="GNT1/Glycosyltrans_8"/>
</dbReference>
<keyword evidence="2" id="KW-0812">Transmembrane</keyword>
<dbReference type="Pfam" id="PF01501">
    <property type="entry name" value="Glyco_transf_8"/>
    <property type="match status" value="1"/>
</dbReference>
<name>A0A1E3HLB7_9TREE</name>
<evidence type="ECO:0000256" key="2">
    <source>
        <dbReference type="SAM" id="Phobius"/>
    </source>
</evidence>
<dbReference type="InterPro" id="IPR002495">
    <property type="entry name" value="Glyco_trans_8"/>
</dbReference>
<keyword evidence="4" id="KW-1185">Reference proteome</keyword>
<dbReference type="GeneID" id="30156977"/>
<dbReference type="STRING" id="1295533.A0A1E3HLB7"/>
<evidence type="ECO:0000256" key="1">
    <source>
        <dbReference type="SAM" id="MobiDB-lite"/>
    </source>
</evidence>
<dbReference type="GO" id="GO:0016757">
    <property type="term" value="F:glycosyltransferase activity"/>
    <property type="evidence" value="ECO:0007669"/>
    <property type="project" value="InterPro"/>
</dbReference>
<dbReference type="SUPFAM" id="SSF53448">
    <property type="entry name" value="Nucleotide-diphospho-sugar transferases"/>
    <property type="match status" value="1"/>
</dbReference>
<evidence type="ECO:0000313" key="4">
    <source>
        <dbReference type="Proteomes" id="UP000094065"/>
    </source>
</evidence>
<dbReference type="OrthoDB" id="2014201at2759"/>